<accession>E3M3Q4</accession>
<dbReference type="KEGG" id="crq:GCK72_000531"/>
<keyword evidence="3" id="KW-1185">Reference proteome</keyword>
<proteinExistence type="predicted"/>
<protein>
    <recommendedName>
        <fullName evidence="1">F-box domain-containing protein</fullName>
    </recommendedName>
</protein>
<sequence>MKTMKLSRFPSRVQTEIFSSMELIDILLLSFCSKKMKQSIESSIQSRLDKIVSMTYCSSKPDNVSISSSNSNNKEFIKLVSREEAKNRPIVQMNLFGIDVDCCMATRNHPFFILCNQQDGEQMLQTIHNYFRGFFGSSIEYHLENCFSNYIPRLENIKNSILHFRNEEEAAELLDGYLTLSPSQEYFRLSGHRGFEYENNLKLAQTNVLDVSISGSRAGEVLKNFKGRHLFIIGAIITDEEVIQFLNNWKSSQTHQNLEFLSIHRESGIFQDLGIDLNPEKIMRNVDMKQFDPNQKMPIFRYDRRRNRLYKCETWQIEELSSPNFIVREVDQHVASINIKTWGIQFASWKMTEEEVMRGRIQKTFQRTAIQEVSPLRNSIKISKFSWLIQREILSSMELVDLLMMASCSQKFHRHIKSLMRSRFDKIHTITYESIMLPCISSSSSGDLPFMSINRSHDFRGRPLIPMNLVGMDLQVSMPTRNHPLMVLTDLNQEETLVTSIHDYFLDFFGSSIKYQLNVDLLMPPFSKLKNITSTVLSGYLPAYFPDFLKISPNQDFIGLSELGSPLLARNLEFARTKVLHIGGSYRFTEDILSNFEGRQLFINKGIISESTIIQFLNKWRSNEGYQNLEYFSMFVWAFEHPLSPNQIMNSIPINRLDSSDQLPVYQVAKKDPYRKRTWGIHKFSSQNYIVRDSDQHVASIMITDGNFTFAAWNNTEKEFLEKRPVKRLY</sequence>
<dbReference type="EMBL" id="DS268423">
    <property type="protein sequence ID" value="EFO90544.1"/>
    <property type="molecule type" value="Genomic_DNA"/>
</dbReference>
<dbReference type="HOGENOM" id="CLU_383680_0_0_1"/>
<dbReference type="Proteomes" id="UP000008281">
    <property type="component" value="Unassembled WGS sequence"/>
</dbReference>
<reference evidence="2" key="1">
    <citation type="submission" date="2007-07" db="EMBL/GenBank/DDBJ databases">
        <title>PCAP assembly of the Caenorhabditis remanei genome.</title>
        <authorList>
            <consortium name="The Caenorhabditis remanei Sequencing Consortium"/>
            <person name="Wilson R.K."/>
        </authorList>
    </citation>
    <scope>NUCLEOTIDE SEQUENCE [LARGE SCALE GENOMIC DNA]</scope>
    <source>
        <strain evidence="2">PB4641</strain>
    </source>
</reference>
<dbReference type="PANTHER" id="PTHR21503:SF8">
    <property type="entry name" value="F-BOX ASSOCIATED DOMAIN-CONTAINING PROTEIN-RELATED"/>
    <property type="match status" value="1"/>
</dbReference>
<dbReference type="eggNOG" id="ENOG502TJXB">
    <property type="taxonomic scope" value="Eukaryota"/>
</dbReference>
<dbReference type="PANTHER" id="PTHR21503">
    <property type="entry name" value="F-BOX-CONTAINING HYPOTHETICAL PROTEIN C.ELEGANS"/>
    <property type="match status" value="1"/>
</dbReference>
<dbReference type="Pfam" id="PF00646">
    <property type="entry name" value="F-box"/>
    <property type="match status" value="2"/>
</dbReference>
<dbReference type="PROSITE" id="PS50181">
    <property type="entry name" value="FBOX"/>
    <property type="match status" value="1"/>
</dbReference>
<dbReference type="CTD" id="9821315"/>
<dbReference type="RefSeq" id="XP_003109179.2">
    <property type="nucleotide sequence ID" value="XM_003109131.2"/>
</dbReference>
<evidence type="ECO:0000313" key="2">
    <source>
        <dbReference type="EMBL" id="EFO90544.1"/>
    </source>
</evidence>
<dbReference type="GeneID" id="9821315"/>
<dbReference type="InterPro" id="IPR001810">
    <property type="entry name" value="F-box_dom"/>
</dbReference>
<dbReference type="OrthoDB" id="5908711at2759"/>
<evidence type="ECO:0000313" key="3">
    <source>
        <dbReference type="Proteomes" id="UP000008281"/>
    </source>
</evidence>
<name>E3M3Q4_CAERE</name>
<evidence type="ECO:0000259" key="1">
    <source>
        <dbReference type="PROSITE" id="PS50181"/>
    </source>
</evidence>
<dbReference type="AlphaFoldDB" id="E3M3Q4"/>
<organism evidence="3">
    <name type="scientific">Caenorhabditis remanei</name>
    <name type="common">Caenorhabditis vulgaris</name>
    <dbReference type="NCBI Taxonomy" id="31234"/>
    <lineage>
        <taxon>Eukaryota</taxon>
        <taxon>Metazoa</taxon>
        <taxon>Ecdysozoa</taxon>
        <taxon>Nematoda</taxon>
        <taxon>Chromadorea</taxon>
        <taxon>Rhabditida</taxon>
        <taxon>Rhabditina</taxon>
        <taxon>Rhabditomorpha</taxon>
        <taxon>Rhabditoidea</taxon>
        <taxon>Rhabditidae</taxon>
        <taxon>Peloderinae</taxon>
        <taxon>Caenorhabditis</taxon>
    </lineage>
</organism>
<feature type="domain" description="F-box" evidence="1">
    <location>
        <begin position="3"/>
        <end position="51"/>
    </location>
</feature>
<gene>
    <name evidence="2" type="ORF">CRE_08002</name>
</gene>
<dbReference type="InParanoid" id="E3M3Q4"/>